<dbReference type="EMBL" id="BMTF01000022">
    <property type="protein sequence ID" value="GGV92544.1"/>
    <property type="molecule type" value="Genomic_DNA"/>
</dbReference>
<protein>
    <recommendedName>
        <fullName evidence="8">Ferredoxin</fullName>
    </recommendedName>
</protein>
<keyword evidence="11" id="KW-1185">Reference proteome</keyword>
<dbReference type="PROSITE" id="PS51379">
    <property type="entry name" value="4FE4S_FER_2"/>
    <property type="match status" value="1"/>
</dbReference>
<dbReference type="SUPFAM" id="SSF54862">
    <property type="entry name" value="4Fe-4S ferredoxins"/>
    <property type="match status" value="1"/>
</dbReference>
<keyword evidence="3 8" id="KW-0479">Metal-binding</keyword>
<reference evidence="11" key="1">
    <citation type="journal article" date="2019" name="Int. J. Syst. Evol. Microbiol.">
        <title>The Global Catalogue of Microorganisms (GCM) 10K type strain sequencing project: providing services to taxonomists for standard genome sequencing and annotation.</title>
        <authorList>
            <consortium name="The Broad Institute Genomics Platform"/>
            <consortium name="The Broad Institute Genome Sequencing Center for Infectious Disease"/>
            <person name="Wu L."/>
            <person name="Ma J."/>
        </authorList>
    </citation>
    <scope>NUCLEOTIDE SEQUENCE [LARGE SCALE GENOMIC DNA]</scope>
    <source>
        <strain evidence="11">JCM 4376</strain>
    </source>
</reference>
<dbReference type="InterPro" id="IPR001080">
    <property type="entry name" value="3Fe4S_ferredoxin"/>
</dbReference>
<evidence type="ECO:0000256" key="6">
    <source>
        <dbReference type="ARBA" id="ARBA00023014"/>
    </source>
</evidence>
<keyword evidence="4 8" id="KW-0249">Electron transport</keyword>
<accession>A0ABQ2W7T6</accession>
<evidence type="ECO:0000256" key="4">
    <source>
        <dbReference type="ARBA" id="ARBA00022982"/>
    </source>
</evidence>
<evidence type="ECO:0000313" key="10">
    <source>
        <dbReference type="EMBL" id="GGV92544.1"/>
    </source>
</evidence>
<dbReference type="InterPro" id="IPR017896">
    <property type="entry name" value="4Fe4S_Fe-S-bd"/>
</dbReference>
<evidence type="ECO:0000313" key="11">
    <source>
        <dbReference type="Proteomes" id="UP000660675"/>
    </source>
</evidence>
<dbReference type="PRINTS" id="PR00352">
    <property type="entry name" value="3FE4SFRDOXIN"/>
</dbReference>
<gene>
    <name evidence="10" type="ORF">GCM10015535_53730</name>
</gene>
<dbReference type="Gene3D" id="3.30.70.20">
    <property type="match status" value="1"/>
</dbReference>
<dbReference type="PANTHER" id="PTHR36923:SF3">
    <property type="entry name" value="FERREDOXIN"/>
    <property type="match status" value="1"/>
</dbReference>
<keyword evidence="5 8" id="KW-0408">Iron</keyword>
<organism evidence="10 11">
    <name type="scientific">Streptomyces gelaticus</name>
    <dbReference type="NCBI Taxonomy" id="285446"/>
    <lineage>
        <taxon>Bacteria</taxon>
        <taxon>Bacillati</taxon>
        <taxon>Actinomycetota</taxon>
        <taxon>Actinomycetes</taxon>
        <taxon>Kitasatosporales</taxon>
        <taxon>Streptomycetaceae</taxon>
        <taxon>Streptomyces</taxon>
    </lineage>
</organism>
<keyword evidence="2 8" id="KW-0813">Transport</keyword>
<comment type="cofactor">
    <cofactor evidence="1">
        <name>[3Fe-4S] cluster</name>
        <dbReference type="ChEBI" id="CHEBI:21137"/>
    </cofactor>
</comment>
<evidence type="ECO:0000256" key="2">
    <source>
        <dbReference type="ARBA" id="ARBA00022448"/>
    </source>
</evidence>
<keyword evidence="6 8" id="KW-0411">Iron-sulfur</keyword>
<comment type="function">
    <text evidence="8">Ferredoxins are iron-sulfur proteins that transfer electrons in a wide variety of metabolic reactions.</text>
</comment>
<evidence type="ECO:0000259" key="9">
    <source>
        <dbReference type="PROSITE" id="PS51379"/>
    </source>
</evidence>
<evidence type="ECO:0000256" key="7">
    <source>
        <dbReference type="ARBA" id="ARBA00023291"/>
    </source>
</evidence>
<feature type="domain" description="4Fe-4S ferredoxin-type" evidence="9">
    <location>
        <begin position="13"/>
        <end position="42"/>
    </location>
</feature>
<dbReference type="Proteomes" id="UP000660675">
    <property type="component" value="Unassembled WGS sequence"/>
</dbReference>
<sequence length="74" mass="7771">MVIGMRPEGSAGMRIGIDKERCIGAGQCALTAPKVFMQDDDGFSELLPGYEEALDGATVKEAVRVCPVQAITVG</sequence>
<dbReference type="Pfam" id="PF13459">
    <property type="entry name" value="Fer4_15"/>
    <property type="match status" value="1"/>
</dbReference>
<dbReference type="PANTHER" id="PTHR36923">
    <property type="entry name" value="FERREDOXIN"/>
    <property type="match status" value="1"/>
</dbReference>
<dbReference type="InterPro" id="IPR051269">
    <property type="entry name" value="Fe-S_cluster_ET"/>
</dbReference>
<evidence type="ECO:0000256" key="5">
    <source>
        <dbReference type="ARBA" id="ARBA00023004"/>
    </source>
</evidence>
<evidence type="ECO:0000256" key="1">
    <source>
        <dbReference type="ARBA" id="ARBA00001927"/>
    </source>
</evidence>
<keyword evidence="7" id="KW-0003">3Fe-4S</keyword>
<evidence type="ECO:0000256" key="8">
    <source>
        <dbReference type="RuleBase" id="RU368020"/>
    </source>
</evidence>
<proteinExistence type="predicted"/>
<evidence type="ECO:0000256" key="3">
    <source>
        <dbReference type="ARBA" id="ARBA00022723"/>
    </source>
</evidence>
<comment type="caution">
    <text evidence="10">The sequence shown here is derived from an EMBL/GenBank/DDBJ whole genome shotgun (WGS) entry which is preliminary data.</text>
</comment>
<name>A0ABQ2W7T6_9ACTN</name>